<evidence type="ECO:0000256" key="1">
    <source>
        <dbReference type="PIRNR" id="PIRNR021438"/>
    </source>
</evidence>
<reference evidence="3 4" key="1">
    <citation type="submission" date="2024-09" db="EMBL/GenBank/DDBJ databases">
        <authorList>
            <person name="Sun Q."/>
            <person name="Mori K."/>
        </authorList>
    </citation>
    <scope>NUCLEOTIDE SEQUENCE [LARGE SCALE GENOMIC DNA]</scope>
    <source>
        <strain evidence="3 4">JCM 11201</strain>
    </source>
</reference>
<keyword evidence="1 2" id="KW-0472">Membrane</keyword>
<dbReference type="Proteomes" id="UP001589609">
    <property type="component" value="Unassembled WGS sequence"/>
</dbReference>
<dbReference type="PANTHER" id="PTHR40039">
    <property type="entry name" value="PROTEIN DLTD"/>
    <property type="match status" value="1"/>
</dbReference>
<dbReference type="NCBIfam" id="TIGR04092">
    <property type="entry name" value="LTA_DltD"/>
    <property type="match status" value="1"/>
</dbReference>
<dbReference type="Pfam" id="PF04914">
    <property type="entry name" value="DltD"/>
    <property type="match status" value="1"/>
</dbReference>
<dbReference type="PIRSF" id="PIRSF021438">
    <property type="entry name" value="DltD"/>
    <property type="match status" value="1"/>
</dbReference>
<evidence type="ECO:0000313" key="4">
    <source>
        <dbReference type="Proteomes" id="UP001589609"/>
    </source>
</evidence>
<dbReference type="InterPro" id="IPR023896">
    <property type="entry name" value="LTA_DltD"/>
</dbReference>
<evidence type="ECO:0000256" key="2">
    <source>
        <dbReference type="SAM" id="Phobius"/>
    </source>
</evidence>
<keyword evidence="2" id="KW-1133">Transmembrane helix</keyword>
<proteinExistence type="inferred from homology"/>
<dbReference type="PANTHER" id="PTHR40039:SF1">
    <property type="entry name" value="PROTEIN DLTD"/>
    <property type="match status" value="1"/>
</dbReference>
<keyword evidence="1" id="KW-1003">Cell membrane</keyword>
<name>A0ABV5WGH5_9BACI</name>
<keyword evidence="2" id="KW-0812">Transmembrane</keyword>
<comment type="similarity">
    <text evidence="1">Belongs to the DltD family.</text>
</comment>
<dbReference type="SUPFAM" id="SSF52266">
    <property type="entry name" value="SGNH hydrolase"/>
    <property type="match status" value="1"/>
</dbReference>
<feature type="transmembrane region" description="Helical" evidence="2">
    <location>
        <begin position="6"/>
        <end position="28"/>
    </location>
</feature>
<gene>
    <name evidence="3" type="primary">dltD</name>
    <name evidence="3" type="ORF">ACFFMS_15000</name>
</gene>
<dbReference type="InterPro" id="IPR006998">
    <property type="entry name" value="DltD"/>
</dbReference>
<accession>A0ABV5WGH5</accession>
<dbReference type="RefSeq" id="WP_379950068.1">
    <property type="nucleotide sequence ID" value="NZ_JBHMAF010000086.1"/>
</dbReference>
<sequence length="391" mass="45528">MKQPTFGPIFLAFALFCTMLFIPVQWLYPLISDKKVEDAAASLSTNVFQGLALQKRMLEDNKYLPMYGSSELSRLDVYHPYNYFKVNPEGFTPFLIGRGGTQSFVHFLSFAALGDDLKNRELVFILSPQWFTKEGLNEVHFAPNYSSLQAYDLVFNDELSVRLKKKAAQRLLMFDIVRNDKLLTTMLEGIVYHDIKHRYKAAAVKPFGYVYRNILERKDIVMSLFAVNSRNPKIDHRLRSLPLNALNKRAERTGEAASKTNPYWIEDRYYRKHIADKISKLKGYKANEAYTESPEYEDLQLILDLLKQEKTKALFISIPVNGPWYDFAGFPKERRQAYYEKVRTVIERSGFPVADLSSQEYNPFFLKDTLHIGWKGWVYVDEALAEFHRKQ</sequence>
<dbReference type="Gene3D" id="3.40.50.1110">
    <property type="entry name" value="SGNH hydrolase"/>
    <property type="match status" value="1"/>
</dbReference>
<dbReference type="InterPro" id="IPR036514">
    <property type="entry name" value="SGNH_hydro_sf"/>
</dbReference>
<organism evidence="3 4">
    <name type="scientific">Ectobacillus funiculus</name>
    <dbReference type="NCBI Taxonomy" id="137993"/>
    <lineage>
        <taxon>Bacteria</taxon>
        <taxon>Bacillati</taxon>
        <taxon>Bacillota</taxon>
        <taxon>Bacilli</taxon>
        <taxon>Bacillales</taxon>
        <taxon>Bacillaceae</taxon>
        <taxon>Ectobacillus</taxon>
    </lineage>
</organism>
<keyword evidence="4" id="KW-1185">Reference proteome</keyword>
<dbReference type="EMBL" id="JBHMAF010000086">
    <property type="protein sequence ID" value="MFB9759717.1"/>
    <property type="molecule type" value="Genomic_DNA"/>
</dbReference>
<comment type="caution">
    <text evidence="3">The sequence shown here is derived from an EMBL/GenBank/DDBJ whole genome shotgun (WGS) entry which is preliminary data.</text>
</comment>
<evidence type="ECO:0000313" key="3">
    <source>
        <dbReference type="EMBL" id="MFB9759717.1"/>
    </source>
</evidence>
<protein>
    <recommendedName>
        <fullName evidence="1">Protein DltD</fullName>
    </recommendedName>
</protein>
<comment type="pathway">
    <text evidence="1">Cell wall biogenesis; lipoteichoic acid biosynthesis.</text>
</comment>